<evidence type="ECO:0000256" key="2">
    <source>
        <dbReference type="ARBA" id="ARBA00022448"/>
    </source>
</evidence>
<protein>
    <submittedName>
        <fullName evidence="9">Sulfite oxidase heme-binding subunit YedZ</fullName>
    </submittedName>
</protein>
<name>A0ABV7J8A7_9RHOB</name>
<keyword evidence="4 7" id="KW-1133">Transmembrane helix</keyword>
<organism evidence="9 10">
    <name type="scientific">Cypionkella sinensis</name>
    <dbReference type="NCBI Taxonomy" id="1756043"/>
    <lineage>
        <taxon>Bacteria</taxon>
        <taxon>Pseudomonadati</taxon>
        <taxon>Pseudomonadota</taxon>
        <taxon>Alphaproteobacteria</taxon>
        <taxon>Rhodobacterales</taxon>
        <taxon>Paracoccaceae</taxon>
        <taxon>Cypionkella</taxon>
    </lineage>
</organism>
<gene>
    <name evidence="9" type="ORF">ACFOGH_15230</name>
</gene>
<proteinExistence type="predicted"/>
<accession>A0ABV7J8A7</accession>
<dbReference type="Pfam" id="PF01794">
    <property type="entry name" value="Ferric_reduct"/>
    <property type="match status" value="1"/>
</dbReference>
<feature type="transmembrane region" description="Helical" evidence="7">
    <location>
        <begin position="113"/>
        <end position="135"/>
    </location>
</feature>
<comment type="caution">
    <text evidence="9">The sequence shown here is derived from an EMBL/GenBank/DDBJ whole genome shotgun (WGS) entry which is preliminary data.</text>
</comment>
<evidence type="ECO:0000256" key="7">
    <source>
        <dbReference type="SAM" id="Phobius"/>
    </source>
</evidence>
<dbReference type="RefSeq" id="WP_380073930.1">
    <property type="nucleotide sequence ID" value="NZ_JBHRTO010000001.1"/>
</dbReference>
<dbReference type="Proteomes" id="UP001595547">
    <property type="component" value="Unassembled WGS sequence"/>
</dbReference>
<evidence type="ECO:0000313" key="9">
    <source>
        <dbReference type="EMBL" id="MFC3182353.1"/>
    </source>
</evidence>
<keyword evidence="3 7" id="KW-0812">Transmembrane</keyword>
<sequence length="199" mass="22324">MINTLNQTARRIPAYTIYIAGIALAAWTIYAALATPDPAKVLERDLGTRGLQILIATLCITPLRWYGVNLLKFRRALGLMGFMFITLHFLTWMLLDLALRWSEILTDLTKRPFIIVGFLAFVALIPLAVTSNNAMIKRLGATRWKRLHWLAYPATLAGAVHFVMIGKVYTLESALYFLAVAGLLIARRLKSRKKAPQPA</sequence>
<evidence type="ECO:0000256" key="1">
    <source>
        <dbReference type="ARBA" id="ARBA00004141"/>
    </source>
</evidence>
<feature type="domain" description="Ferric oxidoreductase" evidence="8">
    <location>
        <begin position="61"/>
        <end position="158"/>
    </location>
</feature>
<comment type="subcellular location">
    <subcellularLocation>
        <location evidence="1">Membrane</location>
        <topology evidence="1">Multi-pass membrane protein</topology>
    </subcellularLocation>
</comment>
<dbReference type="PANTHER" id="PTHR36964:SF1">
    <property type="entry name" value="PROTEIN-METHIONINE-SULFOXIDE REDUCTASE HEME-BINDING SUBUNIT MSRQ"/>
    <property type="match status" value="1"/>
</dbReference>
<keyword evidence="2" id="KW-0813">Transport</keyword>
<feature type="transmembrane region" description="Helical" evidence="7">
    <location>
        <begin position="12"/>
        <end position="30"/>
    </location>
</feature>
<dbReference type="InterPro" id="IPR013130">
    <property type="entry name" value="Fe3_Rdtase_TM_dom"/>
</dbReference>
<evidence type="ECO:0000256" key="4">
    <source>
        <dbReference type="ARBA" id="ARBA00022989"/>
    </source>
</evidence>
<feature type="transmembrane region" description="Helical" evidence="7">
    <location>
        <begin position="147"/>
        <end position="165"/>
    </location>
</feature>
<keyword evidence="6 7" id="KW-0472">Membrane</keyword>
<dbReference type="InterPro" id="IPR022837">
    <property type="entry name" value="MsrQ-like"/>
</dbReference>
<evidence type="ECO:0000256" key="3">
    <source>
        <dbReference type="ARBA" id="ARBA00022692"/>
    </source>
</evidence>
<evidence type="ECO:0000256" key="6">
    <source>
        <dbReference type="ARBA" id="ARBA00023136"/>
    </source>
</evidence>
<reference evidence="10" key="1">
    <citation type="journal article" date="2019" name="Int. J. Syst. Evol. Microbiol.">
        <title>The Global Catalogue of Microorganisms (GCM) 10K type strain sequencing project: providing services to taxonomists for standard genome sequencing and annotation.</title>
        <authorList>
            <consortium name="The Broad Institute Genomics Platform"/>
            <consortium name="The Broad Institute Genome Sequencing Center for Infectious Disease"/>
            <person name="Wu L."/>
            <person name="Ma J."/>
        </authorList>
    </citation>
    <scope>NUCLEOTIDE SEQUENCE [LARGE SCALE GENOMIC DNA]</scope>
    <source>
        <strain evidence="10">KCTC 52039</strain>
    </source>
</reference>
<keyword evidence="5" id="KW-0408">Iron</keyword>
<evidence type="ECO:0000256" key="5">
    <source>
        <dbReference type="ARBA" id="ARBA00023004"/>
    </source>
</evidence>
<keyword evidence="10" id="KW-1185">Reference proteome</keyword>
<dbReference type="EMBL" id="JBHRTO010000001">
    <property type="protein sequence ID" value="MFC3182353.1"/>
    <property type="molecule type" value="Genomic_DNA"/>
</dbReference>
<evidence type="ECO:0000259" key="8">
    <source>
        <dbReference type="Pfam" id="PF01794"/>
    </source>
</evidence>
<feature type="transmembrane region" description="Helical" evidence="7">
    <location>
        <begin position="171"/>
        <end position="189"/>
    </location>
</feature>
<dbReference type="PANTHER" id="PTHR36964">
    <property type="entry name" value="PROTEIN-METHIONINE-SULFOXIDE REDUCTASE HEME-BINDING SUBUNIT MSRQ"/>
    <property type="match status" value="1"/>
</dbReference>
<evidence type="ECO:0000313" key="10">
    <source>
        <dbReference type="Proteomes" id="UP001595547"/>
    </source>
</evidence>
<feature type="transmembrane region" description="Helical" evidence="7">
    <location>
        <begin position="50"/>
        <end position="67"/>
    </location>
</feature>
<feature type="transmembrane region" description="Helical" evidence="7">
    <location>
        <begin position="79"/>
        <end position="101"/>
    </location>
</feature>